<comment type="caution">
    <text evidence="2">The sequence shown here is derived from an EMBL/GenBank/DDBJ whole genome shotgun (WGS) entry which is preliminary data.</text>
</comment>
<feature type="compositionally biased region" description="Polar residues" evidence="1">
    <location>
        <begin position="342"/>
        <end position="356"/>
    </location>
</feature>
<feature type="compositionally biased region" description="Basic and acidic residues" evidence="1">
    <location>
        <begin position="274"/>
        <end position="295"/>
    </location>
</feature>
<feature type="region of interest" description="Disordered" evidence="1">
    <location>
        <begin position="100"/>
        <end position="142"/>
    </location>
</feature>
<dbReference type="EMBL" id="JAODUO010000233">
    <property type="protein sequence ID" value="KAK2185486.1"/>
    <property type="molecule type" value="Genomic_DNA"/>
</dbReference>
<evidence type="ECO:0000256" key="1">
    <source>
        <dbReference type="SAM" id="MobiDB-lite"/>
    </source>
</evidence>
<dbReference type="AlphaFoldDB" id="A0AAD9NZY4"/>
<feature type="region of interest" description="Disordered" evidence="1">
    <location>
        <begin position="248"/>
        <end position="323"/>
    </location>
</feature>
<evidence type="ECO:0000313" key="2">
    <source>
        <dbReference type="EMBL" id="KAK2185486.1"/>
    </source>
</evidence>
<dbReference type="Proteomes" id="UP001209878">
    <property type="component" value="Unassembled WGS sequence"/>
</dbReference>
<feature type="compositionally biased region" description="Basic and acidic residues" evidence="1">
    <location>
        <begin position="252"/>
        <end position="267"/>
    </location>
</feature>
<feature type="region of interest" description="Disordered" evidence="1">
    <location>
        <begin position="395"/>
        <end position="449"/>
    </location>
</feature>
<feature type="region of interest" description="Disordered" evidence="1">
    <location>
        <begin position="337"/>
        <end position="363"/>
    </location>
</feature>
<proteinExistence type="predicted"/>
<feature type="compositionally biased region" description="Polar residues" evidence="1">
    <location>
        <begin position="395"/>
        <end position="407"/>
    </location>
</feature>
<organism evidence="2 3">
    <name type="scientific">Ridgeia piscesae</name>
    <name type="common">Tubeworm</name>
    <dbReference type="NCBI Taxonomy" id="27915"/>
    <lineage>
        <taxon>Eukaryota</taxon>
        <taxon>Metazoa</taxon>
        <taxon>Spiralia</taxon>
        <taxon>Lophotrochozoa</taxon>
        <taxon>Annelida</taxon>
        <taxon>Polychaeta</taxon>
        <taxon>Sedentaria</taxon>
        <taxon>Canalipalpata</taxon>
        <taxon>Sabellida</taxon>
        <taxon>Siboglinidae</taxon>
        <taxon>Ridgeia</taxon>
    </lineage>
</organism>
<feature type="compositionally biased region" description="Polar residues" evidence="1">
    <location>
        <begin position="185"/>
        <end position="210"/>
    </location>
</feature>
<name>A0AAD9NZY4_RIDPI</name>
<reference evidence="2" key="1">
    <citation type="journal article" date="2023" name="Mol. Biol. Evol.">
        <title>Third-Generation Sequencing Reveals the Adaptive Role of the Epigenome in Three Deep-Sea Polychaetes.</title>
        <authorList>
            <person name="Perez M."/>
            <person name="Aroh O."/>
            <person name="Sun Y."/>
            <person name="Lan Y."/>
            <person name="Juniper S.K."/>
            <person name="Young C.R."/>
            <person name="Angers B."/>
            <person name="Qian P.Y."/>
        </authorList>
    </citation>
    <scope>NUCLEOTIDE SEQUENCE</scope>
    <source>
        <strain evidence="2">R07B-5</strain>
    </source>
</reference>
<evidence type="ECO:0000313" key="3">
    <source>
        <dbReference type="Proteomes" id="UP001209878"/>
    </source>
</evidence>
<feature type="compositionally biased region" description="Basic and acidic residues" evidence="1">
    <location>
        <begin position="50"/>
        <end position="63"/>
    </location>
</feature>
<feature type="region of interest" description="Disordered" evidence="1">
    <location>
        <begin position="23"/>
        <end position="84"/>
    </location>
</feature>
<keyword evidence="3" id="KW-1185">Reference proteome</keyword>
<sequence>MKQSPRVNSLREVYRKPILNNSYVSGSNGHLASPTRELIPPPLSAASREAAVKSTRDVSRKSSYESIAKVTAPRPWGTRYQSEPSVKDIRKALLIRRDSSLTRDGSAPGDRSLVPDSPSRKSSFSSSSEINFQPSTADESQNVLEEKSISMLALPSERKTTPRKRGVWSDRRHYSSMVSLATQNESALSLPPSATLQNSSSLEQLAITPNSRDKARRTLQSQYSELQMQFSKWQQQLMKNQALLTQKNLLSRADRPRDTSRERDGYRRATSRAASEKRRSFIDERPALNDRDVRRVTSGATTEKPRSFIDDPPTVQDTTEEVREGTVEDLTTIGVQSPREGTVTSGSDRVNRQPRSTGLAGKFTPDELTSAKKVLRQNSDSTPATSTVFKAVQQSTLPRQSASTAWRTASPVRRVGSPVRQSRSPTRRWSGSPAHRVGSPGQRAGSPPPGVLLSGDVAQRVTSKQVTKSATSRSREVHRKRFEPKLDPREELMIAIRNAGAKNILKKVSRSDHQSQVMQSHLVADHNEVLFEGTTSD</sequence>
<gene>
    <name evidence="2" type="ORF">NP493_234g01046</name>
</gene>
<accession>A0AAD9NZY4</accession>
<feature type="compositionally biased region" description="Polar residues" evidence="1">
    <location>
        <begin position="129"/>
        <end position="142"/>
    </location>
</feature>
<feature type="compositionally biased region" description="Polar residues" evidence="1">
    <location>
        <begin position="419"/>
        <end position="429"/>
    </location>
</feature>
<protein>
    <submittedName>
        <fullName evidence="2">Uncharacterized protein</fullName>
    </submittedName>
</protein>
<feature type="region of interest" description="Disordered" evidence="1">
    <location>
        <begin position="185"/>
        <end position="216"/>
    </location>
</feature>